<dbReference type="OrthoDB" id="9795355at2"/>
<dbReference type="Gene3D" id="2.70.98.10">
    <property type="match status" value="1"/>
</dbReference>
<proteinExistence type="predicted"/>
<dbReference type="CDD" id="cd09024">
    <property type="entry name" value="Aldose_epim_lacX"/>
    <property type="match status" value="1"/>
</dbReference>
<dbReference type="InterPro" id="IPR011013">
    <property type="entry name" value="Gal_mutarotase_sf_dom"/>
</dbReference>
<sequence length="291" mass="32986">MNAILSSDTATVEIKPLGAELVSFKRTDTGLEYMWSGDAAFWTGRSPVLFPIVGSVYEGKMRAEGGTYELKNHGFARNREFRLVESDAARAVFHLSYDDETLAMYPYRFALTLTYTLEGSTLRIQYRVDNDDDKRIHFQLGTHPAFNCPIGGEGDFEDYRLEFEREETLERFFVTGGNIQIPDKSEIVLEKGTVLPLTRAQFEEGAMIFRDVKSERVALRSDKSERSVTVSYENFPYLGVWQPQNAPFLCIEPWHGLADADRFDGELKNKELAVGLEPGEYFEAALVIEVG</sequence>
<keyword evidence="2" id="KW-1185">Reference proteome</keyword>
<dbReference type="SUPFAM" id="SSF74650">
    <property type="entry name" value="Galactose mutarotase-like"/>
    <property type="match status" value="1"/>
</dbReference>
<dbReference type="RefSeq" id="WP_141448021.1">
    <property type="nucleotide sequence ID" value="NZ_CP041217.1"/>
</dbReference>
<name>A0A4Y6UYJ1_SACBS</name>
<dbReference type="KEGG" id="saca:FFV09_11885"/>
<organism evidence="1 2">
    <name type="scientific">Saccharibacillus brassicae</name>
    <dbReference type="NCBI Taxonomy" id="2583377"/>
    <lineage>
        <taxon>Bacteria</taxon>
        <taxon>Bacillati</taxon>
        <taxon>Bacillota</taxon>
        <taxon>Bacilli</taxon>
        <taxon>Bacillales</taxon>
        <taxon>Paenibacillaceae</taxon>
        <taxon>Saccharibacillus</taxon>
    </lineage>
</organism>
<dbReference type="GO" id="GO:0030246">
    <property type="term" value="F:carbohydrate binding"/>
    <property type="evidence" value="ECO:0007669"/>
    <property type="project" value="InterPro"/>
</dbReference>
<accession>A0A4Y6UYJ1</accession>
<dbReference type="InterPro" id="IPR008183">
    <property type="entry name" value="Aldose_1/G6P_1-epimerase"/>
</dbReference>
<dbReference type="GO" id="GO:0016853">
    <property type="term" value="F:isomerase activity"/>
    <property type="evidence" value="ECO:0007669"/>
    <property type="project" value="InterPro"/>
</dbReference>
<evidence type="ECO:0000313" key="1">
    <source>
        <dbReference type="EMBL" id="QDH21476.1"/>
    </source>
</evidence>
<dbReference type="EMBL" id="CP041217">
    <property type="protein sequence ID" value="QDH21476.1"/>
    <property type="molecule type" value="Genomic_DNA"/>
</dbReference>
<dbReference type="PANTHER" id="PTHR11122:SF13">
    <property type="entry name" value="GLUCOSE-6-PHOSPHATE 1-EPIMERASE"/>
    <property type="match status" value="1"/>
</dbReference>
<dbReference type="InterPro" id="IPR014718">
    <property type="entry name" value="GH-type_carb-bd"/>
</dbReference>
<dbReference type="Pfam" id="PF01263">
    <property type="entry name" value="Aldose_epim"/>
    <property type="match status" value="1"/>
</dbReference>
<reference evidence="1 2" key="1">
    <citation type="submission" date="2019-06" db="EMBL/GenBank/DDBJ databases">
        <title>Saccharibacillus brassicae sp. nov., an endophytic bacterium isolated from Chinese cabbage seeds (Brassica pekinensis).</title>
        <authorList>
            <person name="Jiang L."/>
            <person name="Lee J."/>
            <person name="Kim S.W."/>
        </authorList>
    </citation>
    <scope>NUCLEOTIDE SEQUENCE [LARGE SCALE GENOMIC DNA]</scope>
    <source>
        <strain evidence="2">KCTC 43072 / ATSA2</strain>
    </source>
</reference>
<protein>
    <submittedName>
        <fullName evidence="1">Aldose 1-epimerase family protein</fullName>
    </submittedName>
</protein>
<dbReference type="AlphaFoldDB" id="A0A4Y6UYJ1"/>
<dbReference type="PANTHER" id="PTHR11122">
    <property type="entry name" value="APOSPORY-ASSOCIATED PROTEIN C-RELATED"/>
    <property type="match status" value="1"/>
</dbReference>
<dbReference type="GO" id="GO:0005975">
    <property type="term" value="P:carbohydrate metabolic process"/>
    <property type="evidence" value="ECO:0007669"/>
    <property type="project" value="InterPro"/>
</dbReference>
<gene>
    <name evidence="1" type="ORF">FFV09_11885</name>
</gene>
<dbReference type="InterPro" id="IPR037481">
    <property type="entry name" value="LacX"/>
</dbReference>
<evidence type="ECO:0000313" key="2">
    <source>
        <dbReference type="Proteomes" id="UP000316968"/>
    </source>
</evidence>
<dbReference type="Proteomes" id="UP000316968">
    <property type="component" value="Chromosome"/>
</dbReference>